<dbReference type="OrthoDB" id="74835at2759"/>
<sequence length="72" mass="7927">MEIYCLNGLIVDERDSKAPVVIILHDVVLEIINSVREGALTAEEERVRVANTDLFLNAMGVSSSQILSVQQT</sequence>
<accession>A0A2H3K0A4</accession>
<dbReference type="EMBL" id="KB468124">
    <property type="protein sequence ID" value="PCH41857.1"/>
    <property type="molecule type" value="Genomic_DNA"/>
</dbReference>
<gene>
    <name evidence="1" type="ORF">WOLCODRAFT_151894</name>
</gene>
<name>A0A2H3K0A4_WOLCO</name>
<dbReference type="AlphaFoldDB" id="A0A2H3K0A4"/>
<proteinExistence type="predicted"/>
<keyword evidence="2" id="KW-1185">Reference proteome</keyword>
<evidence type="ECO:0000313" key="2">
    <source>
        <dbReference type="Proteomes" id="UP000218811"/>
    </source>
</evidence>
<organism evidence="1 2">
    <name type="scientific">Wolfiporia cocos (strain MD-104)</name>
    <name type="common">Brown rot fungus</name>
    <dbReference type="NCBI Taxonomy" id="742152"/>
    <lineage>
        <taxon>Eukaryota</taxon>
        <taxon>Fungi</taxon>
        <taxon>Dikarya</taxon>
        <taxon>Basidiomycota</taxon>
        <taxon>Agaricomycotina</taxon>
        <taxon>Agaricomycetes</taxon>
        <taxon>Polyporales</taxon>
        <taxon>Phaeolaceae</taxon>
        <taxon>Wolfiporia</taxon>
    </lineage>
</organism>
<reference evidence="1 2" key="1">
    <citation type="journal article" date="2012" name="Science">
        <title>The Paleozoic origin of enzymatic lignin decomposition reconstructed from 31 fungal genomes.</title>
        <authorList>
            <person name="Floudas D."/>
            <person name="Binder M."/>
            <person name="Riley R."/>
            <person name="Barry K."/>
            <person name="Blanchette R.A."/>
            <person name="Henrissat B."/>
            <person name="Martinez A.T."/>
            <person name="Otillar R."/>
            <person name="Spatafora J.W."/>
            <person name="Yadav J.S."/>
            <person name="Aerts A."/>
            <person name="Benoit I."/>
            <person name="Boyd A."/>
            <person name="Carlson A."/>
            <person name="Copeland A."/>
            <person name="Coutinho P.M."/>
            <person name="de Vries R.P."/>
            <person name="Ferreira P."/>
            <person name="Findley K."/>
            <person name="Foster B."/>
            <person name="Gaskell J."/>
            <person name="Glotzer D."/>
            <person name="Gorecki P."/>
            <person name="Heitman J."/>
            <person name="Hesse C."/>
            <person name="Hori C."/>
            <person name="Igarashi K."/>
            <person name="Jurgens J.A."/>
            <person name="Kallen N."/>
            <person name="Kersten P."/>
            <person name="Kohler A."/>
            <person name="Kuees U."/>
            <person name="Kumar T.K.A."/>
            <person name="Kuo A."/>
            <person name="LaButti K."/>
            <person name="Larrondo L.F."/>
            <person name="Lindquist E."/>
            <person name="Ling A."/>
            <person name="Lombard V."/>
            <person name="Lucas S."/>
            <person name="Lundell T."/>
            <person name="Martin R."/>
            <person name="McLaughlin D.J."/>
            <person name="Morgenstern I."/>
            <person name="Morin E."/>
            <person name="Murat C."/>
            <person name="Nagy L.G."/>
            <person name="Nolan M."/>
            <person name="Ohm R.A."/>
            <person name="Patyshakuliyeva A."/>
            <person name="Rokas A."/>
            <person name="Ruiz-Duenas F.J."/>
            <person name="Sabat G."/>
            <person name="Salamov A."/>
            <person name="Samejima M."/>
            <person name="Schmutz J."/>
            <person name="Slot J.C."/>
            <person name="St John F."/>
            <person name="Stenlid J."/>
            <person name="Sun H."/>
            <person name="Sun S."/>
            <person name="Syed K."/>
            <person name="Tsang A."/>
            <person name="Wiebenga A."/>
            <person name="Young D."/>
            <person name="Pisabarro A."/>
            <person name="Eastwood D.C."/>
            <person name="Martin F."/>
            <person name="Cullen D."/>
            <person name="Grigoriev I.V."/>
            <person name="Hibbett D.S."/>
        </authorList>
    </citation>
    <scope>NUCLEOTIDE SEQUENCE [LARGE SCALE GENOMIC DNA]</scope>
    <source>
        <strain evidence="1 2">MD-104</strain>
    </source>
</reference>
<protein>
    <submittedName>
        <fullName evidence="1">Uncharacterized protein</fullName>
    </submittedName>
</protein>
<dbReference type="Proteomes" id="UP000218811">
    <property type="component" value="Unassembled WGS sequence"/>
</dbReference>
<evidence type="ECO:0000313" key="1">
    <source>
        <dbReference type="EMBL" id="PCH41857.1"/>
    </source>
</evidence>